<dbReference type="Pfam" id="PF00593">
    <property type="entry name" value="TonB_dep_Rec_b-barrel"/>
    <property type="match status" value="1"/>
</dbReference>
<dbReference type="Gene3D" id="2.170.130.10">
    <property type="entry name" value="TonB-dependent receptor, plug domain"/>
    <property type="match status" value="1"/>
</dbReference>
<dbReference type="CDD" id="cd01347">
    <property type="entry name" value="ligand_gated_channel"/>
    <property type="match status" value="1"/>
</dbReference>
<dbReference type="STRING" id="290512.Paes_0565"/>
<dbReference type="PANTHER" id="PTHR30069:SF53">
    <property type="entry name" value="COLICIN I RECEPTOR-RELATED"/>
    <property type="match status" value="1"/>
</dbReference>
<feature type="domain" description="TonB-dependent receptor-like beta-barrel" evidence="13">
    <location>
        <begin position="211"/>
        <end position="588"/>
    </location>
</feature>
<dbReference type="PROSITE" id="PS52016">
    <property type="entry name" value="TONB_DEPENDENT_REC_3"/>
    <property type="match status" value="1"/>
</dbReference>
<dbReference type="GO" id="GO:0044718">
    <property type="term" value="P:siderophore transmembrane transport"/>
    <property type="evidence" value="ECO:0007669"/>
    <property type="project" value="TreeGrafter"/>
</dbReference>
<evidence type="ECO:0000313" key="16">
    <source>
        <dbReference type="Proteomes" id="UP000002725"/>
    </source>
</evidence>
<keyword evidence="9 10" id="KW-0998">Cell outer membrane</keyword>
<dbReference type="SUPFAM" id="SSF56935">
    <property type="entry name" value="Porins"/>
    <property type="match status" value="1"/>
</dbReference>
<dbReference type="GO" id="GO:0009279">
    <property type="term" value="C:cell outer membrane"/>
    <property type="evidence" value="ECO:0007669"/>
    <property type="project" value="UniProtKB-SubCell"/>
</dbReference>
<name>B4S5X0_PROA2</name>
<keyword evidence="3 10" id="KW-1134">Transmembrane beta strand</keyword>
<evidence type="ECO:0000256" key="4">
    <source>
        <dbReference type="ARBA" id="ARBA00022692"/>
    </source>
</evidence>
<feature type="signal peptide" evidence="12">
    <location>
        <begin position="1"/>
        <end position="29"/>
    </location>
</feature>
<evidence type="ECO:0000256" key="5">
    <source>
        <dbReference type="ARBA" id="ARBA00022729"/>
    </source>
</evidence>
<evidence type="ECO:0000256" key="10">
    <source>
        <dbReference type="PROSITE-ProRule" id="PRU01360"/>
    </source>
</evidence>
<dbReference type="RefSeq" id="WP_012505158.1">
    <property type="nucleotide sequence ID" value="NC_011059.1"/>
</dbReference>
<evidence type="ECO:0000313" key="15">
    <source>
        <dbReference type="EMBL" id="ACF45621.1"/>
    </source>
</evidence>
<dbReference type="GO" id="GO:0015344">
    <property type="term" value="F:siderophore uptake transmembrane transporter activity"/>
    <property type="evidence" value="ECO:0007669"/>
    <property type="project" value="TreeGrafter"/>
</dbReference>
<evidence type="ECO:0000256" key="9">
    <source>
        <dbReference type="ARBA" id="ARBA00023237"/>
    </source>
</evidence>
<evidence type="ECO:0000256" key="1">
    <source>
        <dbReference type="ARBA" id="ARBA00004571"/>
    </source>
</evidence>
<dbReference type="HOGENOM" id="CLU_008287_18_5_10"/>
<evidence type="ECO:0000259" key="14">
    <source>
        <dbReference type="Pfam" id="PF07715"/>
    </source>
</evidence>
<feature type="domain" description="TonB-dependent receptor plug" evidence="14">
    <location>
        <begin position="52"/>
        <end position="157"/>
    </location>
</feature>
<evidence type="ECO:0000256" key="3">
    <source>
        <dbReference type="ARBA" id="ARBA00022452"/>
    </source>
</evidence>
<evidence type="ECO:0000256" key="2">
    <source>
        <dbReference type="ARBA" id="ARBA00022448"/>
    </source>
</evidence>
<keyword evidence="2 10" id="KW-0813">Transport</keyword>
<organism evidence="15 16">
    <name type="scientific">Prosthecochloris aestuarii (strain DSM 271 / SK 413)</name>
    <dbReference type="NCBI Taxonomy" id="290512"/>
    <lineage>
        <taxon>Bacteria</taxon>
        <taxon>Pseudomonadati</taxon>
        <taxon>Chlorobiota</taxon>
        <taxon>Chlorobiia</taxon>
        <taxon>Chlorobiales</taxon>
        <taxon>Chlorobiaceae</taxon>
        <taxon>Prosthecochloris</taxon>
    </lineage>
</organism>
<dbReference type="EMBL" id="CP001108">
    <property type="protein sequence ID" value="ACF45621.1"/>
    <property type="molecule type" value="Genomic_DNA"/>
</dbReference>
<dbReference type="Proteomes" id="UP000002725">
    <property type="component" value="Chromosome"/>
</dbReference>
<evidence type="ECO:0000256" key="7">
    <source>
        <dbReference type="ARBA" id="ARBA00023077"/>
    </source>
</evidence>
<keyword evidence="5 12" id="KW-0732">Signal</keyword>
<dbReference type="AlphaFoldDB" id="B4S5X0"/>
<dbReference type="InterPro" id="IPR012910">
    <property type="entry name" value="Plug_dom"/>
</dbReference>
<dbReference type="Pfam" id="PF07715">
    <property type="entry name" value="Plug"/>
    <property type="match status" value="1"/>
</dbReference>
<feature type="chain" id="PRO_5002822944" evidence="12">
    <location>
        <begin position="30"/>
        <end position="613"/>
    </location>
</feature>
<keyword evidence="16" id="KW-1185">Reference proteome</keyword>
<keyword evidence="15" id="KW-0675">Receptor</keyword>
<gene>
    <name evidence="15" type="ordered locus">Paes_0565</name>
</gene>
<dbReference type="eggNOG" id="COG4771">
    <property type="taxonomic scope" value="Bacteria"/>
</dbReference>
<dbReference type="InterPro" id="IPR000531">
    <property type="entry name" value="Beta-barrel_TonB"/>
</dbReference>
<dbReference type="KEGG" id="paa:Paes_0565"/>
<evidence type="ECO:0000259" key="13">
    <source>
        <dbReference type="Pfam" id="PF00593"/>
    </source>
</evidence>
<evidence type="ECO:0000256" key="8">
    <source>
        <dbReference type="ARBA" id="ARBA00023136"/>
    </source>
</evidence>
<dbReference type="InterPro" id="IPR036942">
    <property type="entry name" value="Beta-barrel_TonB_sf"/>
</dbReference>
<evidence type="ECO:0000256" key="12">
    <source>
        <dbReference type="SAM" id="SignalP"/>
    </source>
</evidence>
<dbReference type="Gene3D" id="2.40.170.20">
    <property type="entry name" value="TonB-dependent receptor, beta-barrel domain"/>
    <property type="match status" value="1"/>
</dbReference>
<comment type="subcellular location">
    <subcellularLocation>
        <location evidence="1 10">Cell outer membrane</location>
        <topology evidence="1 10">Multi-pass membrane protein</topology>
    </subcellularLocation>
</comment>
<dbReference type="InterPro" id="IPR037066">
    <property type="entry name" value="Plug_dom_sf"/>
</dbReference>
<keyword evidence="4 10" id="KW-0812">Transmembrane</keyword>
<keyword evidence="8 10" id="KW-0472">Membrane</keyword>
<evidence type="ECO:0000256" key="6">
    <source>
        <dbReference type="ARBA" id="ARBA00023065"/>
    </source>
</evidence>
<sequence>MKSLFVSRKGISLAMAALLGWGGVGEVLAADVETATLDKIVVSATKTPHTLGDVPVAAEVITREELQERNVKTLQEALERIPSLKVHSTAGYNNRGLVSLQGLDPRHTLVLIDGQRVQGGHENAMDIQQVSIDMIERIEVVKGPASALYGSEAVGGVINIITRGASKTPEFSGSLGMGSRGTMVGTVSAGAGSEHIGGHVSYTYRESEGLDLTEGDDPPTYDDYYEHILQGALSFDLSDNTELSIRPYYSYQVATDTVPELSQERYGVNTLFKWEPDDLSNVTLRGSYFSYHNLTQEDPTDTDTILSNTEFEASYSRLLLNTHLVTAGYQYWLDDRDSESQGLFVDQETHSVYMQDEIDLSPVVLVLGGRLDMHENWGEEFNPRAALMYKATDKLTFRTSVGTAFKAPSLLKIYGFRHVPMIAVGNPDLKPETSVGYQAGVDYQFCEGVRIGVSGFRNDIEDLIKTEVNFPYMTFSNVEEAMTQGVELNLEGCLNDDISATLGYSYLDTENKLTGKELTQRPDHRLTAGIDVKLPSADTSLHFETFYTGERWNDDDNTEKLDDYWIFNASATKEIGEHAEVFVKVDNVFDKKDVKDEDYVIGREFFAGVRMNL</sequence>
<dbReference type="PANTHER" id="PTHR30069">
    <property type="entry name" value="TONB-DEPENDENT OUTER MEMBRANE RECEPTOR"/>
    <property type="match status" value="1"/>
</dbReference>
<keyword evidence="7 11" id="KW-0798">TonB box</keyword>
<protein>
    <submittedName>
        <fullName evidence="15">TonB-dependent receptor</fullName>
    </submittedName>
</protein>
<evidence type="ECO:0000256" key="11">
    <source>
        <dbReference type="RuleBase" id="RU003357"/>
    </source>
</evidence>
<dbReference type="InterPro" id="IPR039426">
    <property type="entry name" value="TonB-dep_rcpt-like"/>
</dbReference>
<accession>B4S5X0</accession>
<comment type="similarity">
    <text evidence="10 11">Belongs to the TonB-dependent receptor family.</text>
</comment>
<proteinExistence type="inferred from homology"/>
<reference evidence="15" key="1">
    <citation type="submission" date="2008-06" db="EMBL/GenBank/DDBJ databases">
        <title>Complete sequence of chromosome of Prosthecochloris aestuarii DSM 271.</title>
        <authorList>
            <consortium name="US DOE Joint Genome Institute"/>
            <person name="Lucas S."/>
            <person name="Copeland A."/>
            <person name="Lapidus A."/>
            <person name="Glavina del Rio T."/>
            <person name="Dalin E."/>
            <person name="Tice H."/>
            <person name="Bruce D."/>
            <person name="Goodwin L."/>
            <person name="Pitluck S."/>
            <person name="Schmutz J."/>
            <person name="Larimer F."/>
            <person name="Land M."/>
            <person name="Hauser L."/>
            <person name="Kyrpides N."/>
            <person name="Anderson I."/>
            <person name="Liu Z."/>
            <person name="Li T."/>
            <person name="Zhao F."/>
            <person name="Overmann J."/>
            <person name="Bryant D.A."/>
            <person name="Richardson P."/>
        </authorList>
    </citation>
    <scope>NUCLEOTIDE SEQUENCE [LARGE SCALE GENOMIC DNA]</scope>
    <source>
        <strain evidence="15">DSM 271</strain>
    </source>
</reference>
<keyword evidence="6" id="KW-0406">Ion transport</keyword>